<feature type="compositionally biased region" description="Basic and acidic residues" evidence="1">
    <location>
        <begin position="180"/>
        <end position="198"/>
    </location>
</feature>
<protein>
    <submittedName>
        <fullName evidence="2">Uncharacterized protein</fullName>
    </submittedName>
</protein>
<dbReference type="OrthoDB" id="372469at2759"/>
<dbReference type="AlphaFoldDB" id="A0A0J9S505"/>
<organism evidence="2 3">
    <name type="scientific">Plasmodium vivax India VII</name>
    <dbReference type="NCBI Taxonomy" id="1077284"/>
    <lineage>
        <taxon>Eukaryota</taxon>
        <taxon>Sar</taxon>
        <taxon>Alveolata</taxon>
        <taxon>Apicomplexa</taxon>
        <taxon>Aconoidasida</taxon>
        <taxon>Haemosporida</taxon>
        <taxon>Plasmodiidae</taxon>
        <taxon>Plasmodium</taxon>
        <taxon>Plasmodium (Plasmodium)</taxon>
    </lineage>
</organism>
<feature type="compositionally biased region" description="Basic and acidic residues" evidence="1">
    <location>
        <begin position="65"/>
        <end position="87"/>
    </location>
</feature>
<dbReference type="EMBL" id="KQ234376">
    <property type="protein sequence ID" value="KMZ77854.1"/>
    <property type="molecule type" value="Genomic_DNA"/>
</dbReference>
<sequence length="810" mass="92165">MKGKKQKKDPSENKGSQKKEPTNLKRKKYPSDEHDYDSKVKHEQHDENYKISSPEVNTMKRGKKKELTAQSEKKEAEHVLFRSDNGDGGHPYNGEGPPMSNVEMGKVKQPPKVKKEKQSIGRGDGAKGNPKEDASAKKGNKRKKKDRTDDSDSSSRFLFKGRDMAKDGERANGAASRMLQRMDNRVAKEEGREEKRKEEEEEKAQELHQLQQLQQEQEQPPPQRKEELRMQEIAKYYGTVRVKNANSQVGKGDLLTLRNKLNTNLKVSDCLAIVQLSSPEDADNKLVSPFMCENWKDLKAERVKGGSKEGPQLDDHFRHARWKFPLEIIDHLIFKNKTHDYDKWVADCRILLVTGLPFDQKEEHILQSLIDMYYRNQDRDPILDVIDIETSDYLVDALNLYAAVEEHPSKYELFADHLGIIKFALLFGAKQNASINLIDHTYVLYNLSELCRSNHCPTGAMGLLYFKNEESAKNFWIAFKSSATYMYEKCVRVIPDKNEMKVYIEASIYFIMPGALFVNINYAQLNLVLNNLQQKCPVVFDQINNLKLRYHEKSVWELISENVPLDDAIDAEAPAQRAVGERSLEGNDQLRGASIGQISSTLGTVTKGKINQDGRNGVGAQKDENEVENVLDVAPCDDDSQSSDGATDDGLNEFYFENSFDENDSQEMEEEENALLNRIHLIPNFLMRIYNTHINRYLLEKGLCLLTCPYLDEESGKKVASFLTKFHLLDWTFSETDDACYFYLFKSIISVFSVSKKVFKGAFNYAVSTLFLKLPFGLVPALYIRLSPRLLGNLGDPPQSDAGQNVGGSD</sequence>
<gene>
    <name evidence="2" type="ORF">PVIIG_00541</name>
</gene>
<feature type="compositionally biased region" description="Low complexity" evidence="1">
    <location>
        <begin position="207"/>
        <end position="218"/>
    </location>
</feature>
<proteinExistence type="predicted"/>
<feature type="region of interest" description="Disordered" evidence="1">
    <location>
        <begin position="1"/>
        <end position="225"/>
    </location>
</feature>
<dbReference type="Proteomes" id="UP000053562">
    <property type="component" value="Unassembled WGS sequence"/>
</dbReference>
<evidence type="ECO:0000256" key="1">
    <source>
        <dbReference type="SAM" id="MobiDB-lite"/>
    </source>
</evidence>
<reference evidence="2 3" key="1">
    <citation type="submission" date="2011-08" db="EMBL/GenBank/DDBJ databases">
        <title>The Genome Sequence of Plasmodium vivax India VII.</title>
        <authorList>
            <consortium name="The Broad Institute Genome Sequencing Platform"/>
            <consortium name="The Broad Institute Genome Sequencing Center for Infectious Disease"/>
            <person name="Neafsey D."/>
            <person name="Carlton J."/>
            <person name="Barnwell J."/>
            <person name="Collins W."/>
            <person name="Escalante A."/>
            <person name="Mullikin J."/>
            <person name="Saul A."/>
            <person name="Guigo R."/>
            <person name="Camara F."/>
            <person name="Young S.K."/>
            <person name="Zeng Q."/>
            <person name="Gargeya S."/>
            <person name="Fitzgerald M."/>
            <person name="Haas B."/>
            <person name="Abouelleil A."/>
            <person name="Alvarado L."/>
            <person name="Arachchi H.M."/>
            <person name="Berlin A."/>
            <person name="Brown A."/>
            <person name="Chapman S.B."/>
            <person name="Chen Z."/>
            <person name="Dunbar C."/>
            <person name="Freedman E."/>
            <person name="Gearin G."/>
            <person name="Gellesch M."/>
            <person name="Goldberg J."/>
            <person name="Griggs A."/>
            <person name="Gujja S."/>
            <person name="Heiman D."/>
            <person name="Howarth C."/>
            <person name="Larson L."/>
            <person name="Lui A."/>
            <person name="MacDonald P.J.P."/>
            <person name="Montmayeur A."/>
            <person name="Murphy C."/>
            <person name="Neiman D."/>
            <person name="Pearson M."/>
            <person name="Priest M."/>
            <person name="Roberts A."/>
            <person name="Saif S."/>
            <person name="Shea T."/>
            <person name="Shenoy N."/>
            <person name="Sisk P."/>
            <person name="Stolte C."/>
            <person name="Sykes S."/>
            <person name="Wortman J."/>
            <person name="Nusbaum C."/>
            <person name="Birren B."/>
        </authorList>
    </citation>
    <scope>NUCLEOTIDE SEQUENCE [LARGE SCALE GENOMIC DNA]</scope>
    <source>
        <strain evidence="2 3">India VII</strain>
    </source>
</reference>
<feature type="compositionally biased region" description="Basic and acidic residues" evidence="1">
    <location>
        <begin position="160"/>
        <end position="170"/>
    </location>
</feature>
<feature type="compositionally biased region" description="Basic and acidic residues" evidence="1">
    <location>
        <begin position="8"/>
        <end position="49"/>
    </location>
</feature>
<evidence type="ECO:0000313" key="2">
    <source>
        <dbReference type="EMBL" id="KMZ77854.1"/>
    </source>
</evidence>
<evidence type="ECO:0000313" key="3">
    <source>
        <dbReference type="Proteomes" id="UP000053562"/>
    </source>
</evidence>
<name>A0A0J9S505_PLAVI</name>
<accession>A0A0J9S505</accession>